<organism evidence="6 7">
    <name type="scientific">Capsicum annuum</name>
    <name type="common">Capsicum pepper</name>
    <dbReference type="NCBI Taxonomy" id="4072"/>
    <lineage>
        <taxon>Eukaryota</taxon>
        <taxon>Viridiplantae</taxon>
        <taxon>Streptophyta</taxon>
        <taxon>Embryophyta</taxon>
        <taxon>Tracheophyta</taxon>
        <taxon>Spermatophyta</taxon>
        <taxon>Magnoliopsida</taxon>
        <taxon>eudicotyledons</taxon>
        <taxon>Gunneridae</taxon>
        <taxon>Pentapetalae</taxon>
        <taxon>asterids</taxon>
        <taxon>lamiids</taxon>
        <taxon>Solanales</taxon>
        <taxon>Solanaceae</taxon>
        <taxon>Solanoideae</taxon>
        <taxon>Capsiceae</taxon>
        <taxon>Capsicum</taxon>
    </lineage>
</organism>
<dbReference type="Pfam" id="PF02902">
    <property type="entry name" value="Peptidase_C48"/>
    <property type="match status" value="1"/>
</dbReference>
<dbReference type="InterPro" id="IPR003653">
    <property type="entry name" value="Peptidase_C48_C"/>
</dbReference>
<evidence type="ECO:0000313" key="6">
    <source>
        <dbReference type="EMBL" id="PHT74297.1"/>
    </source>
</evidence>
<keyword evidence="2" id="KW-0645">Protease</keyword>
<dbReference type="PANTHER" id="PTHR31470">
    <property type="entry name" value="CYSTEINE PROTEINASES SUPERFAMILY PROTEIN-RELATED-RELATED"/>
    <property type="match status" value="1"/>
</dbReference>
<keyword evidence="3" id="KW-0378">Hydrolase</keyword>
<evidence type="ECO:0000256" key="3">
    <source>
        <dbReference type="ARBA" id="ARBA00022801"/>
    </source>
</evidence>
<evidence type="ECO:0000256" key="2">
    <source>
        <dbReference type="ARBA" id="ARBA00022670"/>
    </source>
</evidence>
<dbReference type="AlphaFoldDB" id="A0A2G2YX12"/>
<comment type="caution">
    <text evidence="6">The sequence shown here is derived from an EMBL/GenBank/DDBJ whole genome shotgun (WGS) entry which is preliminary data.</text>
</comment>
<dbReference type="PROSITE" id="PS50600">
    <property type="entry name" value="ULP_PROTEASE"/>
    <property type="match status" value="1"/>
</dbReference>
<dbReference type="GO" id="GO:0006508">
    <property type="term" value="P:proteolysis"/>
    <property type="evidence" value="ECO:0007669"/>
    <property type="project" value="UniProtKB-KW"/>
</dbReference>
<evidence type="ECO:0000256" key="1">
    <source>
        <dbReference type="ARBA" id="ARBA00005234"/>
    </source>
</evidence>
<dbReference type="InterPro" id="IPR038765">
    <property type="entry name" value="Papain-like_cys_pep_sf"/>
</dbReference>
<gene>
    <name evidence="6" type="ORF">T459_21574</name>
</gene>
<dbReference type="Gene3D" id="3.40.395.10">
    <property type="entry name" value="Adenoviral Proteinase, Chain A"/>
    <property type="match status" value="1"/>
</dbReference>
<evidence type="ECO:0000259" key="5">
    <source>
        <dbReference type="PROSITE" id="PS50600"/>
    </source>
</evidence>
<keyword evidence="7" id="KW-1185">Reference proteome</keyword>
<protein>
    <recommendedName>
        <fullName evidence="5">Ubiquitin-like protease family profile domain-containing protein</fullName>
    </recommendedName>
</protein>
<accession>A0A2G2YX12</accession>
<feature type="domain" description="Ubiquitin-like protease family profile" evidence="5">
    <location>
        <begin position="303"/>
        <end position="439"/>
    </location>
</feature>
<sequence length="503" mass="57414">MKKLPQKHSKKDKKKESGSKKRGSNSPESKAPAKRRRIIEAISRDELPKIDMKFSDLERVMNDRFTDVLKSLQSKNETVEKENVTKESHKEGHHSDDVADFEGNSDPISPNFVMKTPHKMKIRQDGDSSENIVHVAGSSCADSPVKEMDKSVEMEEDKFNQALSHFTSCEQQEKDDGIEKLSDIIVEEIKPIDSVFPVQGHEMALTIYKPPPPTPDEYMISDTAIVSAFSTPKKIVSEVKKTPAQWNRKPSKIFHSPFLTHFGSSTKGKIFFSTERKKYPFEGYDINGNSPNYLDVIMYYLRKKYKNKNFPSKRYTTKDCFFKVYIDKAYMNYYDAGAGKELATQDASAKTDEVADMEMTLINTIKGSSPHIGQPWHLVDEFFVPINCDGAFHWILAVIALKDRCIHVYDSMASSRKRTQTSEIEKDCGVFVSVYAEYLSEGLDISSSKVDAHYHRLRYASILCKYGSVKEENGYFSENDDLQRPRMKVTQKKSIVFCVFNSC</sequence>
<dbReference type="GO" id="GO:0008234">
    <property type="term" value="F:cysteine-type peptidase activity"/>
    <property type="evidence" value="ECO:0007669"/>
    <property type="project" value="InterPro"/>
</dbReference>
<dbReference type="Gramene" id="PHT74297">
    <property type="protein sequence ID" value="PHT74297"/>
    <property type="gene ID" value="T459_21574"/>
</dbReference>
<comment type="similarity">
    <text evidence="1">Belongs to the peptidase C48 family.</text>
</comment>
<dbReference type="PANTHER" id="PTHR31470:SF46">
    <property type="entry name" value="ULP1 PROTEASE FAMILY, C-TERMINAL CATALYTIC DOMAIN CONTAINING PROTEIN"/>
    <property type="match status" value="1"/>
</dbReference>
<feature type="compositionally biased region" description="Basic residues" evidence="4">
    <location>
        <begin position="1"/>
        <end position="13"/>
    </location>
</feature>
<feature type="compositionally biased region" description="Basic and acidic residues" evidence="4">
    <location>
        <begin position="77"/>
        <end position="97"/>
    </location>
</feature>
<feature type="region of interest" description="Disordered" evidence="4">
    <location>
        <begin position="71"/>
        <end position="113"/>
    </location>
</feature>
<feature type="region of interest" description="Disordered" evidence="4">
    <location>
        <begin position="1"/>
        <end position="45"/>
    </location>
</feature>
<evidence type="ECO:0000313" key="7">
    <source>
        <dbReference type="Proteomes" id="UP000222542"/>
    </source>
</evidence>
<name>A0A2G2YX12_CAPAN</name>
<reference evidence="6 7" key="1">
    <citation type="journal article" date="2014" name="Nat. Genet.">
        <title>Genome sequence of the hot pepper provides insights into the evolution of pungency in Capsicum species.</title>
        <authorList>
            <person name="Kim S."/>
            <person name="Park M."/>
            <person name="Yeom S.I."/>
            <person name="Kim Y.M."/>
            <person name="Lee J.M."/>
            <person name="Lee H.A."/>
            <person name="Seo E."/>
            <person name="Choi J."/>
            <person name="Cheong K."/>
            <person name="Kim K.T."/>
            <person name="Jung K."/>
            <person name="Lee G.W."/>
            <person name="Oh S.K."/>
            <person name="Bae C."/>
            <person name="Kim S.B."/>
            <person name="Lee H.Y."/>
            <person name="Kim S.Y."/>
            <person name="Kim M.S."/>
            <person name="Kang B.C."/>
            <person name="Jo Y.D."/>
            <person name="Yang H.B."/>
            <person name="Jeong H.J."/>
            <person name="Kang W.H."/>
            <person name="Kwon J.K."/>
            <person name="Shin C."/>
            <person name="Lim J.Y."/>
            <person name="Park J.H."/>
            <person name="Huh J.H."/>
            <person name="Kim J.S."/>
            <person name="Kim B.D."/>
            <person name="Cohen O."/>
            <person name="Paran I."/>
            <person name="Suh M.C."/>
            <person name="Lee S.B."/>
            <person name="Kim Y.K."/>
            <person name="Shin Y."/>
            <person name="Noh S.J."/>
            <person name="Park J."/>
            <person name="Seo Y.S."/>
            <person name="Kwon S.Y."/>
            <person name="Kim H.A."/>
            <person name="Park J.M."/>
            <person name="Kim H.J."/>
            <person name="Choi S.B."/>
            <person name="Bosland P.W."/>
            <person name="Reeves G."/>
            <person name="Jo S.H."/>
            <person name="Lee B.W."/>
            <person name="Cho H.T."/>
            <person name="Choi H.S."/>
            <person name="Lee M.S."/>
            <person name="Yu Y."/>
            <person name="Do Choi Y."/>
            <person name="Park B.S."/>
            <person name="van Deynze A."/>
            <person name="Ashrafi H."/>
            <person name="Hill T."/>
            <person name="Kim W.T."/>
            <person name="Pai H.S."/>
            <person name="Ahn H.K."/>
            <person name="Yeam I."/>
            <person name="Giovannoni J.J."/>
            <person name="Rose J.K."/>
            <person name="Sorensen I."/>
            <person name="Lee S.J."/>
            <person name="Kim R.W."/>
            <person name="Choi I.Y."/>
            <person name="Choi B.S."/>
            <person name="Lim J.S."/>
            <person name="Lee Y.H."/>
            <person name="Choi D."/>
        </authorList>
    </citation>
    <scope>NUCLEOTIDE SEQUENCE [LARGE SCALE GENOMIC DNA]</scope>
    <source>
        <strain evidence="7">cv. CM334</strain>
    </source>
</reference>
<evidence type="ECO:0000256" key="4">
    <source>
        <dbReference type="SAM" id="MobiDB-lite"/>
    </source>
</evidence>
<dbReference type="Proteomes" id="UP000222542">
    <property type="component" value="Unassembled WGS sequence"/>
</dbReference>
<dbReference type="EMBL" id="AYRZ02000008">
    <property type="protein sequence ID" value="PHT74297.1"/>
    <property type="molecule type" value="Genomic_DNA"/>
</dbReference>
<reference evidence="6 7" key="2">
    <citation type="journal article" date="2017" name="Genome Biol.">
        <title>New reference genome sequences of hot pepper reveal the massive evolution of plant disease-resistance genes by retroduplication.</title>
        <authorList>
            <person name="Kim S."/>
            <person name="Park J."/>
            <person name="Yeom S.I."/>
            <person name="Kim Y.M."/>
            <person name="Seo E."/>
            <person name="Kim K.T."/>
            <person name="Kim M.S."/>
            <person name="Lee J.M."/>
            <person name="Cheong K."/>
            <person name="Shin H.S."/>
            <person name="Kim S.B."/>
            <person name="Han K."/>
            <person name="Lee J."/>
            <person name="Park M."/>
            <person name="Lee H.A."/>
            <person name="Lee H.Y."/>
            <person name="Lee Y."/>
            <person name="Oh S."/>
            <person name="Lee J.H."/>
            <person name="Choi E."/>
            <person name="Choi E."/>
            <person name="Lee S.E."/>
            <person name="Jeon J."/>
            <person name="Kim H."/>
            <person name="Choi G."/>
            <person name="Song H."/>
            <person name="Lee J."/>
            <person name="Lee S.C."/>
            <person name="Kwon J.K."/>
            <person name="Lee H.Y."/>
            <person name="Koo N."/>
            <person name="Hong Y."/>
            <person name="Kim R.W."/>
            <person name="Kang W.H."/>
            <person name="Huh J.H."/>
            <person name="Kang B.C."/>
            <person name="Yang T.J."/>
            <person name="Lee Y.H."/>
            <person name="Bennetzen J.L."/>
            <person name="Choi D."/>
        </authorList>
    </citation>
    <scope>NUCLEOTIDE SEQUENCE [LARGE SCALE GENOMIC DNA]</scope>
    <source>
        <strain evidence="7">cv. CM334</strain>
    </source>
</reference>
<proteinExistence type="inferred from homology"/>
<dbReference type="SUPFAM" id="SSF54001">
    <property type="entry name" value="Cysteine proteinases"/>
    <property type="match status" value="1"/>
</dbReference>